<dbReference type="InterPro" id="IPR050275">
    <property type="entry name" value="PGM_Phosphatase"/>
</dbReference>
<comment type="caution">
    <text evidence="1">The sequence shown here is derived from an EMBL/GenBank/DDBJ whole genome shotgun (WGS) entry which is preliminary data.</text>
</comment>
<dbReference type="SUPFAM" id="SSF53254">
    <property type="entry name" value="Phosphoglycerate mutase-like"/>
    <property type="match status" value="1"/>
</dbReference>
<dbReference type="GO" id="GO:0016791">
    <property type="term" value="F:phosphatase activity"/>
    <property type="evidence" value="ECO:0007669"/>
    <property type="project" value="TreeGrafter"/>
</dbReference>
<dbReference type="PANTHER" id="PTHR48100:SF59">
    <property type="entry name" value="ADENOSYLCOBALAMIN_ALPHA-RIBAZOLE PHOSPHATASE"/>
    <property type="match status" value="1"/>
</dbReference>
<dbReference type="SMART" id="SM00855">
    <property type="entry name" value="PGAM"/>
    <property type="match status" value="1"/>
</dbReference>
<evidence type="ECO:0000313" key="1">
    <source>
        <dbReference type="EMBL" id="MBR0599078.1"/>
    </source>
</evidence>
<dbReference type="InterPro" id="IPR029033">
    <property type="entry name" value="His_PPase_superfam"/>
</dbReference>
<dbReference type="EMBL" id="JAGSND010000010">
    <property type="protein sequence ID" value="MBR0599078.1"/>
    <property type="molecule type" value="Genomic_DNA"/>
</dbReference>
<accession>A0A8J8B1U8</accession>
<dbReference type="Pfam" id="PF00300">
    <property type="entry name" value="His_Phos_1"/>
    <property type="match status" value="1"/>
</dbReference>
<dbReference type="GO" id="GO:0005737">
    <property type="term" value="C:cytoplasm"/>
    <property type="evidence" value="ECO:0007669"/>
    <property type="project" value="TreeGrafter"/>
</dbReference>
<evidence type="ECO:0000313" key="2">
    <source>
        <dbReference type="Proteomes" id="UP000675664"/>
    </source>
</evidence>
<sequence>MSKIHLIRHGTTEANIALRYYGSTDLPLANQGVDGISQLVLKGIYPSADGAFCYTTGLMRTEQTFFLIYGCREHQQIAALREYHFGDFEMKSHNELEENQAYLSWIQDREGLTPCPNGESPKEFRARVKAGFEMILGSHQGKEARDRKSIIVCHGGVISIIMEMCFPNEGKNVFQWQPEPGRGYTISLEEGKAVVYEAI</sequence>
<proteinExistence type="predicted"/>
<dbReference type="CDD" id="cd07067">
    <property type="entry name" value="HP_PGM_like"/>
    <property type="match status" value="1"/>
</dbReference>
<dbReference type="PANTHER" id="PTHR48100">
    <property type="entry name" value="BROAD-SPECIFICITY PHOSPHATASE YOR283W-RELATED"/>
    <property type="match status" value="1"/>
</dbReference>
<dbReference type="InterPro" id="IPR013078">
    <property type="entry name" value="His_Pase_superF_clade-1"/>
</dbReference>
<keyword evidence="2" id="KW-1185">Reference proteome</keyword>
<organism evidence="1 2">
    <name type="scientific">Sinanaerobacter chloroacetimidivorans</name>
    <dbReference type="NCBI Taxonomy" id="2818044"/>
    <lineage>
        <taxon>Bacteria</taxon>
        <taxon>Bacillati</taxon>
        <taxon>Bacillota</taxon>
        <taxon>Clostridia</taxon>
        <taxon>Peptostreptococcales</taxon>
        <taxon>Anaerovoracaceae</taxon>
        <taxon>Sinanaerobacter</taxon>
    </lineage>
</organism>
<protein>
    <submittedName>
        <fullName evidence="1">Histidine phosphatase family protein</fullName>
    </submittedName>
</protein>
<reference evidence="1" key="2">
    <citation type="submission" date="2021-04" db="EMBL/GenBank/DDBJ databases">
        <authorList>
            <person name="Liu J."/>
        </authorList>
    </citation>
    <scope>NUCLEOTIDE SEQUENCE</scope>
    <source>
        <strain evidence="1">BAD-6</strain>
    </source>
</reference>
<reference evidence="1" key="1">
    <citation type="submission" date="2021-04" db="EMBL/GenBank/DDBJ databases">
        <title>Sinoanaerobacter chloroacetimidivorans sp. nov., an obligate anaerobic bacterium isolated from anaerobic sludge.</title>
        <authorList>
            <person name="Bao Y."/>
        </authorList>
    </citation>
    <scope>NUCLEOTIDE SEQUENCE</scope>
    <source>
        <strain evidence="1">BAD-6</strain>
    </source>
</reference>
<name>A0A8J8B1U8_9FIRM</name>
<dbReference type="Gene3D" id="3.40.50.1240">
    <property type="entry name" value="Phosphoglycerate mutase-like"/>
    <property type="match status" value="1"/>
</dbReference>
<dbReference type="Proteomes" id="UP000675664">
    <property type="component" value="Unassembled WGS sequence"/>
</dbReference>
<dbReference type="AlphaFoldDB" id="A0A8J8B1U8"/>
<gene>
    <name evidence="1" type="ORF">KCX82_14405</name>
</gene>
<dbReference type="RefSeq" id="WP_227019212.1">
    <property type="nucleotide sequence ID" value="NZ_JAGSND010000010.1"/>
</dbReference>